<dbReference type="InterPro" id="IPR019820">
    <property type="entry name" value="Sec-indep_translocase_CS"/>
</dbReference>
<dbReference type="RefSeq" id="WP_050334714.1">
    <property type="nucleotide sequence ID" value="NZ_CP012195.1"/>
</dbReference>
<evidence type="ECO:0000256" key="2">
    <source>
        <dbReference type="ARBA" id="ARBA00022692"/>
    </source>
</evidence>
<accession>A0AAU8TYM8</accession>
<feature type="transmembrane region" description="Helical" evidence="5">
    <location>
        <begin position="150"/>
        <end position="176"/>
    </location>
</feature>
<gene>
    <name evidence="5 6" type="primary">tatC</name>
    <name evidence="6" type="ORF">CUREO_0811</name>
</gene>
<name>A0AAU8TYM8_9BACT</name>
<comment type="function">
    <text evidence="5">Part of the twin-arginine translocation (Tat) system that transports large folded proteins containing a characteristic twin-arginine motif in their signal peptide across membranes.</text>
</comment>
<dbReference type="GO" id="GO:0033281">
    <property type="term" value="C:TAT protein transport complex"/>
    <property type="evidence" value="ECO:0007669"/>
    <property type="project" value="UniProtKB-UniRule"/>
</dbReference>
<proteinExistence type="inferred from homology"/>
<dbReference type="Proteomes" id="UP000063971">
    <property type="component" value="Chromosome"/>
</dbReference>
<evidence type="ECO:0000256" key="3">
    <source>
        <dbReference type="ARBA" id="ARBA00022989"/>
    </source>
</evidence>
<sequence length="247" mass="27899">MFEDLIPHLVELRKRLFIAAMSVVVGFVVCFLFWENILDFLLAPLEGVLPPSSNVIFTHPAEAFFTAMKVSFFAGFLLSLPVIFWQLWLFIAPGLYDNEKKYILPFVASATIMFLIGSSFCYFIVLPTAFDFLINFGGDTFTALPRVGEYIGFFIKLILAFGISFELPIITFFLALIGLITDKDLAGFFRYAIVIIFIFAAIMTPPDIFSQFMLAVPLILLYGVSIFIAKTVNPQKPLFEDEENEQA</sequence>
<keyword evidence="5" id="KW-0813">Transport</keyword>
<keyword evidence="5" id="KW-0811">Translocation</keyword>
<dbReference type="PROSITE" id="PS01218">
    <property type="entry name" value="TATC"/>
    <property type="match status" value="1"/>
</dbReference>
<feature type="transmembrane region" description="Helical" evidence="5">
    <location>
        <begin position="212"/>
        <end position="229"/>
    </location>
</feature>
<dbReference type="GO" id="GO:0009977">
    <property type="term" value="F:proton motive force dependent protein transmembrane transporter activity"/>
    <property type="evidence" value="ECO:0007669"/>
    <property type="project" value="TreeGrafter"/>
</dbReference>
<comment type="similarity">
    <text evidence="5">Belongs to the TatC family.</text>
</comment>
<dbReference type="EMBL" id="CP012195">
    <property type="protein sequence ID" value="AKT90670.1"/>
    <property type="molecule type" value="Genomic_DNA"/>
</dbReference>
<dbReference type="PRINTS" id="PR01840">
    <property type="entry name" value="TATCFAMILY"/>
</dbReference>
<dbReference type="KEGG" id="cure:CUREO_0811"/>
<feature type="transmembrane region" description="Helical" evidence="5">
    <location>
        <begin position="188"/>
        <end position="206"/>
    </location>
</feature>
<evidence type="ECO:0000256" key="5">
    <source>
        <dbReference type="HAMAP-Rule" id="MF_00902"/>
    </source>
</evidence>
<keyword evidence="3 5" id="KW-1133">Transmembrane helix</keyword>
<dbReference type="HAMAP" id="MF_00902">
    <property type="entry name" value="TatC"/>
    <property type="match status" value="1"/>
</dbReference>
<evidence type="ECO:0000313" key="6">
    <source>
        <dbReference type="EMBL" id="AKT90670.1"/>
    </source>
</evidence>
<dbReference type="PANTHER" id="PTHR30371">
    <property type="entry name" value="SEC-INDEPENDENT PROTEIN TRANSLOCASE PROTEIN TATC"/>
    <property type="match status" value="1"/>
</dbReference>
<reference evidence="6 7" key="1">
    <citation type="journal article" date="2015" name="Genome Announc.">
        <title>Complete Genome Sequence of the Campylobacter ureolyticus Clinical Isolate RIGS 9880.</title>
        <authorList>
            <person name="Miller W.G."/>
            <person name="Yee E."/>
            <person name="On S.L."/>
            <person name="Andersen L.P."/>
            <person name="Bono J.L."/>
        </authorList>
    </citation>
    <scope>NUCLEOTIDE SEQUENCE [LARGE SCALE GENOMIC DNA]</scope>
    <source>
        <strain evidence="6 7">RIGS 9880</strain>
    </source>
</reference>
<dbReference type="Pfam" id="PF00902">
    <property type="entry name" value="TatC"/>
    <property type="match status" value="1"/>
</dbReference>
<dbReference type="PANTHER" id="PTHR30371:SF0">
    <property type="entry name" value="SEC-INDEPENDENT PROTEIN TRANSLOCASE PROTEIN TATC, CHLOROPLASTIC-RELATED"/>
    <property type="match status" value="1"/>
</dbReference>
<evidence type="ECO:0000256" key="1">
    <source>
        <dbReference type="ARBA" id="ARBA00004141"/>
    </source>
</evidence>
<keyword evidence="5" id="KW-1003">Cell membrane</keyword>
<keyword evidence="5" id="KW-0653">Protein transport</keyword>
<feature type="transmembrane region" description="Helical" evidence="5">
    <location>
        <begin position="16"/>
        <end position="34"/>
    </location>
</feature>
<evidence type="ECO:0000313" key="7">
    <source>
        <dbReference type="Proteomes" id="UP000063971"/>
    </source>
</evidence>
<dbReference type="NCBIfam" id="TIGR00945">
    <property type="entry name" value="tatC"/>
    <property type="match status" value="1"/>
</dbReference>
<organism evidence="6 7">
    <name type="scientific">Campylobacter ureolyticus RIGS 9880</name>
    <dbReference type="NCBI Taxonomy" id="1032069"/>
    <lineage>
        <taxon>Bacteria</taxon>
        <taxon>Pseudomonadati</taxon>
        <taxon>Campylobacterota</taxon>
        <taxon>Epsilonproteobacteria</taxon>
        <taxon>Campylobacterales</taxon>
        <taxon>Campylobacteraceae</taxon>
        <taxon>Campylobacter</taxon>
    </lineage>
</organism>
<comment type="subcellular location">
    <subcellularLocation>
        <location evidence="5">Cell membrane</location>
        <topology evidence="5">Multi-pass membrane protein</topology>
    </subcellularLocation>
    <subcellularLocation>
        <location evidence="1">Membrane</location>
        <topology evidence="1">Multi-pass membrane protein</topology>
    </subcellularLocation>
</comment>
<keyword evidence="4 5" id="KW-0472">Membrane</keyword>
<evidence type="ECO:0000256" key="4">
    <source>
        <dbReference type="ARBA" id="ARBA00023136"/>
    </source>
</evidence>
<comment type="subunit">
    <text evidence="5">Forms a complex with TatA.</text>
</comment>
<dbReference type="AlphaFoldDB" id="A0AAU8TYM8"/>
<feature type="transmembrane region" description="Helical" evidence="5">
    <location>
        <begin position="103"/>
        <end position="130"/>
    </location>
</feature>
<dbReference type="InterPro" id="IPR002033">
    <property type="entry name" value="TatC"/>
</dbReference>
<protein>
    <recommendedName>
        <fullName evidence="5">Sec-independent protein translocase protein TatC</fullName>
    </recommendedName>
</protein>
<dbReference type="GO" id="GO:0043953">
    <property type="term" value="P:protein transport by the Tat complex"/>
    <property type="evidence" value="ECO:0007669"/>
    <property type="project" value="UniProtKB-UniRule"/>
</dbReference>
<feature type="transmembrane region" description="Helical" evidence="5">
    <location>
        <begin position="70"/>
        <end position="91"/>
    </location>
</feature>
<keyword evidence="2 5" id="KW-0812">Transmembrane</keyword>
<dbReference type="GO" id="GO:0065002">
    <property type="term" value="P:intracellular protein transmembrane transport"/>
    <property type="evidence" value="ECO:0007669"/>
    <property type="project" value="TreeGrafter"/>
</dbReference>